<keyword evidence="1" id="KW-0472">Membrane</keyword>
<comment type="caution">
    <text evidence="2">The sequence shown here is derived from an EMBL/GenBank/DDBJ whole genome shotgun (WGS) entry which is preliminary data.</text>
</comment>
<keyword evidence="1" id="KW-1133">Transmembrane helix</keyword>
<keyword evidence="1" id="KW-0812">Transmembrane</keyword>
<evidence type="ECO:0000256" key="1">
    <source>
        <dbReference type="SAM" id="Phobius"/>
    </source>
</evidence>
<dbReference type="AlphaFoldDB" id="A0A397HRX6"/>
<accession>A0A397HRX6</accession>
<organism evidence="2 3">
    <name type="scientific">Diversispora epigaea</name>
    <dbReference type="NCBI Taxonomy" id="1348612"/>
    <lineage>
        <taxon>Eukaryota</taxon>
        <taxon>Fungi</taxon>
        <taxon>Fungi incertae sedis</taxon>
        <taxon>Mucoromycota</taxon>
        <taxon>Glomeromycotina</taxon>
        <taxon>Glomeromycetes</taxon>
        <taxon>Diversisporales</taxon>
        <taxon>Diversisporaceae</taxon>
        <taxon>Diversispora</taxon>
    </lineage>
</organism>
<reference evidence="2 3" key="1">
    <citation type="submission" date="2018-08" db="EMBL/GenBank/DDBJ databases">
        <title>Genome and evolution of the arbuscular mycorrhizal fungus Diversispora epigaea (formerly Glomus versiforme) and its bacterial endosymbionts.</title>
        <authorList>
            <person name="Sun X."/>
            <person name="Fei Z."/>
            <person name="Harrison M."/>
        </authorList>
    </citation>
    <scope>NUCLEOTIDE SEQUENCE [LARGE SCALE GENOMIC DNA]</scope>
    <source>
        <strain evidence="2 3">IT104</strain>
    </source>
</reference>
<keyword evidence="3" id="KW-1185">Reference proteome</keyword>
<evidence type="ECO:0000313" key="2">
    <source>
        <dbReference type="EMBL" id="RHZ65597.1"/>
    </source>
</evidence>
<feature type="transmembrane region" description="Helical" evidence="1">
    <location>
        <begin position="62"/>
        <end position="80"/>
    </location>
</feature>
<gene>
    <name evidence="2" type="ORF">Glove_313g28</name>
</gene>
<evidence type="ECO:0000313" key="3">
    <source>
        <dbReference type="Proteomes" id="UP000266861"/>
    </source>
</evidence>
<name>A0A397HRX6_9GLOM</name>
<proteinExistence type="predicted"/>
<sequence>MSNVCSECNQESRWCKLCNSTHVIKNDNDIGSDFDDEIMEDLSSFTTPINNKSTIPIATLRFLLIPIIIIIIILTLLSNFDKSGNTLRSGLTSSLRERSL</sequence>
<protein>
    <submittedName>
        <fullName evidence="2">Uncharacterized protein</fullName>
    </submittedName>
</protein>
<dbReference type="EMBL" id="PQFF01000286">
    <property type="protein sequence ID" value="RHZ65597.1"/>
    <property type="molecule type" value="Genomic_DNA"/>
</dbReference>
<dbReference type="Proteomes" id="UP000266861">
    <property type="component" value="Unassembled WGS sequence"/>
</dbReference>